<comment type="caution">
    <text evidence="7">The sequence shown here is derived from an EMBL/GenBank/DDBJ whole genome shotgun (WGS) entry which is preliminary data.</text>
</comment>
<reference evidence="7" key="1">
    <citation type="journal article" date="2020" name="bioRxiv">
        <title>Comparative genomics of Chlamydomonas.</title>
        <authorList>
            <person name="Craig R.J."/>
            <person name="Hasan A.R."/>
            <person name="Ness R.W."/>
            <person name="Keightley P.D."/>
        </authorList>
    </citation>
    <scope>NUCLEOTIDE SEQUENCE</scope>
    <source>
        <strain evidence="7">CCAP 11/70</strain>
    </source>
</reference>
<feature type="region of interest" description="Disordered" evidence="4">
    <location>
        <begin position="205"/>
        <end position="256"/>
    </location>
</feature>
<feature type="domain" description="SRCR" evidence="6">
    <location>
        <begin position="280"/>
        <end position="384"/>
    </location>
</feature>
<feature type="compositionally biased region" description="Polar residues" evidence="4">
    <location>
        <begin position="208"/>
        <end position="222"/>
    </location>
</feature>
<evidence type="ECO:0000256" key="4">
    <source>
        <dbReference type="SAM" id="MobiDB-lite"/>
    </source>
</evidence>
<feature type="compositionally biased region" description="Acidic residues" evidence="4">
    <location>
        <begin position="231"/>
        <end position="240"/>
    </location>
</feature>
<dbReference type="PANTHER" id="PTHR19331">
    <property type="entry name" value="SCAVENGER RECEPTOR DOMAIN-CONTAINING"/>
    <property type="match status" value="1"/>
</dbReference>
<evidence type="ECO:0000256" key="3">
    <source>
        <dbReference type="ARBA" id="ARBA00023157"/>
    </source>
</evidence>
<protein>
    <recommendedName>
        <fullName evidence="6">SRCR domain-containing protein</fullName>
    </recommendedName>
</protein>
<sequence>MASARAAPWALAVLLVAALCYSHGVEAVSPPTYPPTAPPTAPVQQQEASTRLSFEAAGLDPTTAEACANLTVLTLDTLGASLLPALARSLSIAVDGLPRSERLLELMPAAVAPCRTLQGVFDRLWDTVEDASTLGCFGYDDDASGQLVLQPTANVGLVEGLRDIARALIDLSITYCNGDIPGDWGWPSGYESLVVAAIASADVPRQPLSPSTPAVPKNSPSDTAPPPPPEVDFDFSDLDFPESPNQPRSSPPPPLFVFKIDPDALSNFLAKNVRPPDLHVIMWNSSHDSSGRLMRGRPGVQAGGQMYSLCERSVSTASAHVLCRQLGYAGGILHRGGTFGEATSPFLSTGLNCAGPETNIADCPASATTSPECTPEEAVGVVCYPAFSENDYCSDAAVAIARLHPAAPSHTAPTASRCGQLLASAAEVSTVLANAFPGMPLAVEESQQLPGFKDFVAPLLEQWITTWSEEAAAAGCRASLFPTARAPSSP</sequence>
<dbReference type="InterPro" id="IPR001190">
    <property type="entry name" value="SRCR"/>
</dbReference>
<dbReference type="PROSITE" id="PS50287">
    <property type="entry name" value="SRCR_2"/>
    <property type="match status" value="1"/>
</dbReference>
<evidence type="ECO:0000256" key="2">
    <source>
        <dbReference type="ARBA" id="ARBA00022737"/>
    </source>
</evidence>
<dbReference type="SUPFAM" id="SSF56487">
    <property type="entry name" value="SRCR-like"/>
    <property type="match status" value="1"/>
</dbReference>
<keyword evidence="8" id="KW-1185">Reference proteome</keyword>
<dbReference type="EMBL" id="JAEHOE010000004">
    <property type="protein sequence ID" value="KAG2500427.1"/>
    <property type="molecule type" value="Genomic_DNA"/>
</dbReference>
<dbReference type="InterPro" id="IPR036772">
    <property type="entry name" value="SRCR-like_dom_sf"/>
</dbReference>
<dbReference type="Proteomes" id="UP000612055">
    <property type="component" value="Unassembled WGS sequence"/>
</dbReference>
<dbReference type="PANTHER" id="PTHR19331:SF487">
    <property type="entry name" value="SOLUBLE SCAVENGER RECEPTOR CYSTEINE-RICH DOMAIN-CONTAINING PROTEIN SSC5D"/>
    <property type="match status" value="1"/>
</dbReference>
<dbReference type="OrthoDB" id="562222at2759"/>
<dbReference type="AlphaFoldDB" id="A0A836C676"/>
<organism evidence="7 8">
    <name type="scientific">Edaphochlamys debaryana</name>
    <dbReference type="NCBI Taxonomy" id="47281"/>
    <lineage>
        <taxon>Eukaryota</taxon>
        <taxon>Viridiplantae</taxon>
        <taxon>Chlorophyta</taxon>
        <taxon>core chlorophytes</taxon>
        <taxon>Chlorophyceae</taxon>
        <taxon>CS clade</taxon>
        <taxon>Chlamydomonadales</taxon>
        <taxon>Chlamydomonadales incertae sedis</taxon>
        <taxon>Edaphochlamys</taxon>
    </lineage>
</organism>
<dbReference type="SMART" id="SM00202">
    <property type="entry name" value="SR"/>
    <property type="match status" value="1"/>
</dbReference>
<evidence type="ECO:0000256" key="5">
    <source>
        <dbReference type="SAM" id="SignalP"/>
    </source>
</evidence>
<accession>A0A836C676</accession>
<evidence type="ECO:0000313" key="7">
    <source>
        <dbReference type="EMBL" id="KAG2500427.1"/>
    </source>
</evidence>
<keyword evidence="3" id="KW-1015">Disulfide bond</keyword>
<keyword evidence="2" id="KW-0677">Repeat</keyword>
<evidence type="ECO:0000259" key="6">
    <source>
        <dbReference type="PROSITE" id="PS50287"/>
    </source>
</evidence>
<keyword evidence="1 5" id="KW-0732">Signal</keyword>
<dbReference type="GO" id="GO:0016020">
    <property type="term" value="C:membrane"/>
    <property type="evidence" value="ECO:0007669"/>
    <property type="project" value="InterPro"/>
</dbReference>
<feature type="signal peptide" evidence="5">
    <location>
        <begin position="1"/>
        <end position="27"/>
    </location>
</feature>
<evidence type="ECO:0000256" key="1">
    <source>
        <dbReference type="ARBA" id="ARBA00022729"/>
    </source>
</evidence>
<dbReference type="Pfam" id="PF00530">
    <property type="entry name" value="SRCR"/>
    <property type="match status" value="1"/>
</dbReference>
<feature type="chain" id="PRO_5032285277" description="SRCR domain-containing protein" evidence="5">
    <location>
        <begin position="28"/>
        <end position="490"/>
    </location>
</feature>
<proteinExistence type="predicted"/>
<dbReference type="Gene3D" id="3.10.250.10">
    <property type="entry name" value="SRCR-like domain"/>
    <property type="match status" value="1"/>
</dbReference>
<evidence type="ECO:0000313" key="8">
    <source>
        <dbReference type="Proteomes" id="UP000612055"/>
    </source>
</evidence>
<gene>
    <name evidence="7" type="ORF">HYH03_001996</name>
</gene>
<name>A0A836C676_9CHLO</name>